<gene>
    <name evidence="8" type="ORF">IAA72_09915</name>
</gene>
<dbReference type="PANTHER" id="PTHR30349:SF41">
    <property type="entry name" value="INTEGRASE_RECOMBINASE PROTEIN MJ0367-RELATED"/>
    <property type="match status" value="1"/>
</dbReference>
<keyword evidence="2" id="KW-0229">DNA integration</keyword>
<evidence type="ECO:0000256" key="1">
    <source>
        <dbReference type="ARBA" id="ARBA00008857"/>
    </source>
</evidence>
<dbReference type="GO" id="GO:0006310">
    <property type="term" value="P:DNA recombination"/>
    <property type="evidence" value="ECO:0007669"/>
    <property type="project" value="UniProtKB-KW"/>
</dbReference>
<evidence type="ECO:0000256" key="2">
    <source>
        <dbReference type="ARBA" id="ARBA00022908"/>
    </source>
</evidence>
<feature type="domain" description="Tyr recombinase" evidence="6">
    <location>
        <begin position="171"/>
        <end position="370"/>
    </location>
</feature>
<dbReference type="EMBL" id="JADIMF010000158">
    <property type="protein sequence ID" value="MBO8470079.1"/>
    <property type="molecule type" value="Genomic_DNA"/>
</dbReference>
<keyword evidence="4" id="KW-0233">DNA recombination</keyword>
<dbReference type="InterPro" id="IPR011010">
    <property type="entry name" value="DNA_brk_join_enz"/>
</dbReference>
<evidence type="ECO:0000256" key="4">
    <source>
        <dbReference type="ARBA" id="ARBA00023172"/>
    </source>
</evidence>
<organism evidence="8 9">
    <name type="scientific">Candidatus Ornithospirochaeta stercoravium</name>
    <dbReference type="NCBI Taxonomy" id="2840897"/>
    <lineage>
        <taxon>Bacteria</taxon>
        <taxon>Pseudomonadati</taxon>
        <taxon>Spirochaetota</taxon>
        <taxon>Spirochaetia</taxon>
        <taxon>Spirochaetales</taxon>
        <taxon>Spirochaetaceae</taxon>
        <taxon>Spirochaetaceae incertae sedis</taxon>
        <taxon>Candidatus Ornithospirochaeta</taxon>
    </lineage>
</organism>
<evidence type="ECO:0000259" key="6">
    <source>
        <dbReference type="PROSITE" id="PS51898"/>
    </source>
</evidence>
<keyword evidence="3 5" id="KW-0238">DNA-binding</keyword>
<dbReference type="PROSITE" id="PS51898">
    <property type="entry name" value="TYR_RECOMBINASE"/>
    <property type="match status" value="1"/>
</dbReference>
<dbReference type="AlphaFoldDB" id="A0A9D9IE35"/>
<protein>
    <submittedName>
        <fullName evidence="8">Site-specific integrase</fullName>
    </submittedName>
</protein>
<accession>A0A9D9IE35</accession>
<dbReference type="Gene3D" id="1.10.150.130">
    <property type="match status" value="1"/>
</dbReference>
<feature type="domain" description="Core-binding (CB)" evidence="7">
    <location>
        <begin position="56"/>
        <end position="150"/>
    </location>
</feature>
<dbReference type="InterPro" id="IPR050090">
    <property type="entry name" value="Tyrosine_recombinase_XerCD"/>
</dbReference>
<dbReference type="InterPro" id="IPR044068">
    <property type="entry name" value="CB"/>
</dbReference>
<proteinExistence type="inferred from homology"/>
<dbReference type="InterPro" id="IPR002104">
    <property type="entry name" value="Integrase_catalytic"/>
</dbReference>
<dbReference type="Gene3D" id="1.10.443.10">
    <property type="entry name" value="Intergrase catalytic core"/>
    <property type="match status" value="1"/>
</dbReference>
<dbReference type="GO" id="GO:0003677">
    <property type="term" value="F:DNA binding"/>
    <property type="evidence" value="ECO:0007669"/>
    <property type="project" value="UniProtKB-UniRule"/>
</dbReference>
<comment type="caution">
    <text evidence="8">The sequence shown here is derived from an EMBL/GenBank/DDBJ whole genome shotgun (WGS) entry which is preliminary data.</text>
</comment>
<reference evidence="8" key="1">
    <citation type="submission" date="2020-10" db="EMBL/GenBank/DDBJ databases">
        <authorList>
            <person name="Gilroy R."/>
        </authorList>
    </citation>
    <scope>NUCLEOTIDE SEQUENCE</scope>
    <source>
        <strain evidence="8">14700</strain>
    </source>
</reference>
<dbReference type="CDD" id="cd01189">
    <property type="entry name" value="INT_ICEBs1_C_like"/>
    <property type="match status" value="1"/>
</dbReference>
<evidence type="ECO:0000313" key="8">
    <source>
        <dbReference type="EMBL" id="MBO8470079.1"/>
    </source>
</evidence>
<reference evidence="8" key="2">
    <citation type="journal article" date="2021" name="PeerJ">
        <title>Extensive microbial diversity within the chicken gut microbiome revealed by metagenomics and culture.</title>
        <authorList>
            <person name="Gilroy R."/>
            <person name="Ravi A."/>
            <person name="Getino M."/>
            <person name="Pursley I."/>
            <person name="Horton D.L."/>
            <person name="Alikhan N.F."/>
            <person name="Baker D."/>
            <person name="Gharbi K."/>
            <person name="Hall N."/>
            <person name="Watson M."/>
            <person name="Adriaenssens E.M."/>
            <person name="Foster-Nyarko E."/>
            <person name="Jarju S."/>
            <person name="Secka A."/>
            <person name="Antonio M."/>
            <person name="Oren A."/>
            <person name="Chaudhuri R.R."/>
            <person name="La Ragione R."/>
            <person name="Hildebrand F."/>
            <person name="Pallen M.J."/>
        </authorList>
    </citation>
    <scope>NUCLEOTIDE SEQUENCE</scope>
    <source>
        <strain evidence="8">14700</strain>
    </source>
</reference>
<dbReference type="PANTHER" id="PTHR30349">
    <property type="entry name" value="PHAGE INTEGRASE-RELATED"/>
    <property type="match status" value="1"/>
</dbReference>
<dbReference type="Pfam" id="PF00589">
    <property type="entry name" value="Phage_integrase"/>
    <property type="match status" value="1"/>
</dbReference>
<dbReference type="InterPro" id="IPR013762">
    <property type="entry name" value="Integrase-like_cat_sf"/>
</dbReference>
<evidence type="ECO:0000256" key="5">
    <source>
        <dbReference type="PROSITE-ProRule" id="PRU01248"/>
    </source>
</evidence>
<evidence type="ECO:0000313" key="9">
    <source>
        <dbReference type="Proteomes" id="UP000810292"/>
    </source>
</evidence>
<name>A0A9D9IE35_9SPIO</name>
<dbReference type="PROSITE" id="PS51900">
    <property type="entry name" value="CB"/>
    <property type="match status" value="1"/>
</dbReference>
<dbReference type="SUPFAM" id="SSF56349">
    <property type="entry name" value="DNA breaking-rejoining enzymes"/>
    <property type="match status" value="1"/>
</dbReference>
<evidence type="ECO:0000256" key="3">
    <source>
        <dbReference type="ARBA" id="ARBA00023125"/>
    </source>
</evidence>
<sequence>MGRKELPFKFWKNGKYYYFKTPEMKCFKSTGETNKAMAMRYAEKVIAEGRAGKDNPLFRDYAEPYFDWERCPHATRLRAEGKHISERYCKNNRRLLEKYVFDSSLGRKHLSDIKRGDLISFREHLIKVGVSRNVINSTMRTISVIFGEAVYREDILYNPADKIGRLVTDNKEAGIFTVEELEKLFFSPELSLIWETPSDYICFLIAAFTGMRKSEVLALRWKNVFFNRCYIHVVDAWKDDNQKELGLPKSYKPRDVLMTDFLFERLSEYKLITAFRNDDDLVVCNFDGTPYTLWQWQKIFNRAISAIGITKEEKERRHLKPHSFRHSINTILITYGVNPDILRNMLGWADEHIQGNYTHFSITGVAKAIGNALESKDVKVDNIFSYGMAMNHQE</sequence>
<dbReference type="Proteomes" id="UP000810292">
    <property type="component" value="Unassembled WGS sequence"/>
</dbReference>
<dbReference type="InterPro" id="IPR010998">
    <property type="entry name" value="Integrase_recombinase_N"/>
</dbReference>
<dbReference type="GO" id="GO:0015074">
    <property type="term" value="P:DNA integration"/>
    <property type="evidence" value="ECO:0007669"/>
    <property type="project" value="UniProtKB-KW"/>
</dbReference>
<evidence type="ECO:0000259" key="7">
    <source>
        <dbReference type="PROSITE" id="PS51900"/>
    </source>
</evidence>
<comment type="similarity">
    <text evidence="1">Belongs to the 'phage' integrase family.</text>
</comment>